<feature type="active site" description="Charge relay system" evidence="7">
    <location>
        <position position="124"/>
    </location>
</feature>
<evidence type="ECO:0000256" key="1">
    <source>
        <dbReference type="ARBA" id="ARBA00010541"/>
    </source>
</evidence>
<feature type="binding site" evidence="8">
    <location>
        <begin position="227"/>
        <end position="229"/>
    </location>
    <ligand>
        <name>substrate</name>
    </ligand>
</feature>
<feature type="binding site" evidence="8">
    <location>
        <position position="154"/>
    </location>
    <ligand>
        <name>substrate</name>
    </ligand>
</feature>
<evidence type="ECO:0000256" key="9">
    <source>
        <dbReference type="SAM" id="SignalP"/>
    </source>
</evidence>
<accession>A0A239PQE8</accession>
<feature type="domain" description="PDZ" evidence="10">
    <location>
        <begin position="299"/>
        <end position="364"/>
    </location>
</feature>
<dbReference type="InterPro" id="IPR036034">
    <property type="entry name" value="PDZ_sf"/>
</dbReference>
<organism evidence="11 12">
    <name type="scientific">Amphiplicatus metriothermophilus</name>
    <dbReference type="NCBI Taxonomy" id="1519374"/>
    <lineage>
        <taxon>Bacteria</taxon>
        <taxon>Pseudomonadati</taxon>
        <taxon>Pseudomonadota</taxon>
        <taxon>Alphaproteobacteria</taxon>
        <taxon>Parvularculales</taxon>
        <taxon>Parvularculaceae</taxon>
        <taxon>Amphiplicatus</taxon>
    </lineage>
</organism>
<keyword evidence="2 11" id="KW-0645">Protease</keyword>
<feature type="chain" id="PRO_5039301790" evidence="9">
    <location>
        <begin position="21"/>
        <end position="482"/>
    </location>
</feature>
<reference evidence="11 12" key="1">
    <citation type="submission" date="2017-07" db="EMBL/GenBank/DDBJ databases">
        <authorList>
            <person name="Sun Z.S."/>
            <person name="Albrecht U."/>
            <person name="Echele G."/>
            <person name="Lee C.C."/>
        </authorList>
    </citation>
    <scope>NUCLEOTIDE SEQUENCE [LARGE SCALE GENOMIC DNA]</scope>
    <source>
        <strain evidence="11 12">CGMCC 1.12710</strain>
    </source>
</reference>
<evidence type="ECO:0000313" key="11">
    <source>
        <dbReference type="EMBL" id="SNT72350.1"/>
    </source>
</evidence>
<keyword evidence="6" id="KW-0720">Serine protease</keyword>
<dbReference type="Proteomes" id="UP000198346">
    <property type="component" value="Unassembled WGS sequence"/>
</dbReference>
<name>A0A239PQE8_9PROT</name>
<dbReference type="Gene3D" id="2.30.42.10">
    <property type="match status" value="2"/>
</dbReference>
<gene>
    <name evidence="11" type="ORF">SAMN06297382_1390</name>
</gene>
<proteinExistence type="inferred from homology"/>
<feature type="binding site" evidence="8">
    <location>
        <position position="124"/>
    </location>
    <ligand>
        <name>substrate</name>
    </ligand>
</feature>
<keyword evidence="4" id="KW-0677">Repeat</keyword>
<evidence type="ECO:0000256" key="8">
    <source>
        <dbReference type="PIRSR" id="PIRSR611782-2"/>
    </source>
</evidence>
<dbReference type="InterPro" id="IPR001478">
    <property type="entry name" value="PDZ"/>
</dbReference>
<dbReference type="PRINTS" id="PR00834">
    <property type="entry name" value="PROTEASES2C"/>
</dbReference>
<dbReference type="InterPro" id="IPR011782">
    <property type="entry name" value="Pept_S1C_Do"/>
</dbReference>
<keyword evidence="5" id="KW-0378">Hydrolase</keyword>
<dbReference type="GO" id="GO:0006515">
    <property type="term" value="P:protein quality control for misfolded or incompletely synthesized proteins"/>
    <property type="evidence" value="ECO:0007669"/>
    <property type="project" value="TreeGrafter"/>
</dbReference>
<dbReference type="SMART" id="SM00228">
    <property type="entry name" value="PDZ"/>
    <property type="match status" value="2"/>
</dbReference>
<evidence type="ECO:0000256" key="6">
    <source>
        <dbReference type="ARBA" id="ARBA00022825"/>
    </source>
</evidence>
<evidence type="ECO:0000256" key="5">
    <source>
        <dbReference type="ARBA" id="ARBA00022801"/>
    </source>
</evidence>
<evidence type="ECO:0000313" key="12">
    <source>
        <dbReference type="Proteomes" id="UP000198346"/>
    </source>
</evidence>
<dbReference type="Gene3D" id="2.40.10.120">
    <property type="match status" value="1"/>
</dbReference>
<dbReference type="AlphaFoldDB" id="A0A239PQE8"/>
<keyword evidence="12" id="KW-1185">Reference proteome</keyword>
<feature type="active site" description="Charge relay system" evidence="7">
    <location>
        <position position="229"/>
    </location>
</feature>
<dbReference type="SUPFAM" id="SSF50494">
    <property type="entry name" value="Trypsin-like serine proteases"/>
    <property type="match status" value="1"/>
</dbReference>
<feature type="signal peptide" evidence="9">
    <location>
        <begin position="1"/>
        <end position="20"/>
    </location>
</feature>
<evidence type="ECO:0000259" key="10">
    <source>
        <dbReference type="PROSITE" id="PS50106"/>
    </source>
</evidence>
<evidence type="ECO:0000256" key="3">
    <source>
        <dbReference type="ARBA" id="ARBA00022729"/>
    </source>
</evidence>
<dbReference type="InterPro" id="IPR009003">
    <property type="entry name" value="Peptidase_S1_PA"/>
</dbReference>
<feature type="active site" description="Charge relay system" evidence="7">
    <location>
        <position position="154"/>
    </location>
</feature>
<dbReference type="EMBL" id="FZQA01000002">
    <property type="protein sequence ID" value="SNT72350.1"/>
    <property type="molecule type" value="Genomic_DNA"/>
</dbReference>
<dbReference type="GO" id="GO:0042597">
    <property type="term" value="C:periplasmic space"/>
    <property type="evidence" value="ECO:0007669"/>
    <property type="project" value="TreeGrafter"/>
</dbReference>
<dbReference type="PROSITE" id="PS51257">
    <property type="entry name" value="PROKAR_LIPOPROTEIN"/>
    <property type="match status" value="1"/>
</dbReference>
<dbReference type="SUPFAM" id="SSF50156">
    <property type="entry name" value="PDZ domain-like"/>
    <property type="match status" value="2"/>
</dbReference>
<dbReference type="PANTHER" id="PTHR22939">
    <property type="entry name" value="SERINE PROTEASE FAMILY S1C HTRA-RELATED"/>
    <property type="match status" value="1"/>
</dbReference>
<dbReference type="Pfam" id="PF13180">
    <property type="entry name" value="PDZ_2"/>
    <property type="match status" value="1"/>
</dbReference>
<keyword evidence="3 9" id="KW-0732">Signal</keyword>
<dbReference type="NCBIfam" id="TIGR02037">
    <property type="entry name" value="degP_htrA_DO"/>
    <property type="match status" value="1"/>
</dbReference>
<dbReference type="InterPro" id="IPR001940">
    <property type="entry name" value="Peptidase_S1C"/>
</dbReference>
<evidence type="ECO:0000256" key="2">
    <source>
        <dbReference type="ARBA" id="ARBA00022670"/>
    </source>
</evidence>
<dbReference type="GO" id="GO:0004252">
    <property type="term" value="F:serine-type endopeptidase activity"/>
    <property type="evidence" value="ECO:0007669"/>
    <property type="project" value="InterPro"/>
</dbReference>
<dbReference type="PROSITE" id="PS50106">
    <property type="entry name" value="PDZ"/>
    <property type="match status" value="2"/>
</dbReference>
<dbReference type="Pfam" id="PF13365">
    <property type="entry name" value="Trypsin_2"/>
    <property type="match status" value="1"/>
</dbReference>
<dbReference type="PANTHER" id="PTHR22939:SF129">
    <property type="entry name" value="SERINE PROTEASE HTRA2, MITOCHONDRIAL"/>
    <property type="match status" value="1"/>
</dbReference>
<protein>
    <submittedName>
        <fullName evidence="11">Do/DeqQ family serine protease</fullName>
    </submittedName>
</protein>
<sequence length="482" mass="51258">MRLLFWGVIGLLAFSSAACAESGETAAAVAAAAQDAPDPALEGETIESAPRVAPRSMAEMHLSFAPVVERAAPAVVNIYTRRVVNRSTGDPFFDRFFGMGPREQTSLGSGVIVSPDGVIVTNNHVIENMTEIKVVLADRREFEAQVLLADSKTDLAVLKIEAGEPLPFLEFANSDAVEVGDIVLAIGNPFGVGQTVTSGIISALARTGVSITDYQFFIQTDAAINPGNSGGALVDVNGRLVGVNTAIYSRTGGSHGIGFAIPSALVQQVIRSAVTGGELVRPWLGAAADTVTADIARAIGLDRPAGAIITEIWPGGPADRAGLKVGDVVTEIDGEPVYDAATLRYRVGVRSDGETATVVYRRDGRERTARVALALPPDEPARDPRTLAGPHPLDGVTVDNLSPRFNEEVGLDPFRAGVVVAEVNPRSFAARRGLRRGYRILSVNGRKVRTSAELEREINRPARRWDIEVDTGRRIVTWTVGR</sequence>
<feature type="domain" description="PDZ" evidence="10">
    <location>
        <begin position="395"/>
        <end position="449"/>
    </location>
</feature>
<evidence type="ECO:0000256" key="7">
    <source>
        <dbReference type="PIRSR" id="PIRSR611782-1"/>
    </source>
</evidence>
<dbReference type="RefSeq" id="WP_234993321.1">
    <property type="nucleotide sequence ID" value="NZ_FZQA01000002.1"/>
</dbReference>
<comment type="similarity">
    <text evidence="1">Belongs to the peptidase S1C family.</text>
</comment>
<evidence type="ECO:0000256" key="4">
    <source>
        <dbReference type="ARBA" id="ARBA00022737"/>
    </source>
</evidence>
<dbReference type="Pfam" id="PF00595">
    <property type="entry name" value="PDZ"/>
    <property type="match status" value="1"/>
</dbReference>